<dbReference type="InterPro" id="IPR002082">
    <property type="entry name" value="Asp_carbamoyltransf"/>
</dbReference>
<comment type="pathway">
    <text evidence="1">Pyrimidine metabolism; UMP biosynthesis via de novo pathway; (S)-dihydroorotate from bicarbonate: step 2/3.</text>
</comment>
<comment type="caution">
    <text evidence="12">The sequence shown here is derived from an EMBL/GenBank/DDBJ whole genome shotgun (WGS) entry which is preliminary data.</text>
</comment>
<evidence type="ECO:0000256" key="5">
    <source>
        <dbReference type="ARBA" id="ARBA00022975"/>
    </source>
</evidence>
<proteinExistence type="inferred from homology"/>
<dbReference type="PANTHER" id="PTHR45753">
    <property type="entry name" value="ORNITHINE CARBAMOYLTRANSFERASE, MITOCHONDRIAL"/>
    <property type="match status" value="1"/>
</dbReference>
<keyword evidence="13" id="KW-1185">Reference proteome</keyword>
<evidence type="ECO:0000256" key="8">
    <source>
        <dbReference type="NCBIfam" id="TIGR00670"/>
    </source>
</evidence>
<evidence type="ECO:0000313" key="12">
    <source>
        <dbReference type="EMBL" id="MCW5320298.1"/>
    </source>
</evidence>
<comment type="similarity">
    <text evidence="2">Belongs to the aspartate/ornithine carbamoyltransferase superfamily. ATCase family.</text>
</comment>
<protein>
    <recommendedName>
        <fullName evidence="3 8">Aspartate carbamoyltransferase</fullName>
        <ecNumber evidence="3 8">2.1.3.2</ecNumber>
    </recommendedName>
</protein>
<evidence type="ECO:0000259" key="10">
    <source>
        <dbReference type="Pfam" id="PF00185"/>
    </source>
</evidence>
<accession>A0ABT3KPR1</accession>
<gene>
    <name evidence="12" type="primary">pyrB</name>
    <name evidence="12" type="ORF">D5039_03610</name>
</gene>
<dbReference type="InterPro" id="IPR036901">
    <property type="entry name" value="Asp/Orn_carbamoylTrfase_sf"/>
</dbReference>
<evidence type="ECO:0000256" key="9">
    <source>
        <dbReference type="RuleBase" id="RU003634"/>
    </source>
</evidence>
<comment type="function">
    <text evidence="6">Catalyzes the condensation of carbamoyl phosphate and aspartate to form carbamoyl aspartate and inorganic phosphate, the committed step in the de novo pyrimidine nucleotide biosynthesis pathway.</text>
</comment>
<dbReference type="PRINTS" id="PR00100">
    <property type="entry name" value="AOTCASE"/>
</dbReference>
<evidence type="ECO:0000256" key="7">
    <source>
        <dbReference type="ARBA" id="ARBA00048859"/>
    </source>
</evidence>
<dbReference type="PROSITE" id="PS00097">
    <property type="entry name" value="CARBAMOYLTRANSFERASE"/>
    <property type="match status" value="1"/>
</dbReference>
<dbReference type="InterPro" id="IPR006131">
    <property type="entry name" value="Asp_carbamoyltransf_Asp/Orn-bd"/>
</dbReference>
<sequence>MSLTGKHILSCDLFDRDMLEELFLLADLLQPVARGHRVCRVLEGAVLGSLFFEASTRTRLSFDSAFLRLGGAVSDTTGVTVTSITKGESLADTSRVVSGYFDVLVVRHPDEQAVHEIASATHVPVLNGGNGGGEHPTQALLDLYTLRSEFARMGKSLKGSRIALIGDLRHGRTVHSLLRLLSLYEGLTIVCVSPPSLPMPRELLDRAARRGHRIEETDNASVGLKDADVVYATRIQKERFTSTETAFDYSADFRVDGALVNGVCKPEVVIMHPLPRDSTAGANDLSNDLDQDVRLAIFRQTDAGIPTRMALFASVLGVAHQVGSSLRDADWYRPKYIGPNDAPFYSLQ</sequence>
<feature type="domain" description="Aspartate/ornithine carbamoyltransferase carbamoyl-P binding" evidence="11">
    <location>
        <begin position="6"/>
        <end position="147"/>
    </location>
</feature>
<keyword evidence="4 9" id="KW-0808">Transferase</keyword>
<dbReference type="Proteomes" id="UP001208935">
    <property type="component" value="Unassembled WGS sequence"/>
</dbReference>
<dbReference type="PRINTS" id="PR00101">
    <property type="entry name" value="ATCASE"/>
</dbReference>
<dbReference type="InterPro" id="IPR006130">
    <property type="entry name" value="Asp/Orn_carbamoylTrfase"/>
</dbReference>
<reference evidence="13" key="1">
    <citation type="submission" date="2023-07" db="EMBL/GenBank/DDBJ databases">
        <title>Verminephrobacter genomes.</title>
        <authorList>
            <person name="Lund M.B."/>
        </authorList>
    </citation>
    <scope>NUCLEOTIDE SEQUENCE [LARGE SCALE GENOMIC DNA]</scope>
    <source>
        <strain evidence="13">AtM5-05</strain>
    </source>
</reference>
<dbReference type="GO" id="GO:0004070">
    <property type="term" value="F:aspartate carbamoyltransferase activity"/>
    <property type="evidence" value="ECO:0007669"/>
    <property type="project" value="UniProtKB-EC"/>
</dbReference>
<evidence type="ECO:0000259" key="11">
    <source>
        <dbReference type="Pfam" id="PF02729"/>
    </source>
</evidence>
<name>A0ABT3KPR1_9BURK</name>
<organism evidence="12 13">
    <name type="scientific">Verminephrobacter aporrectodeae subsp. tuberculatae</name>
    <dbReference type="NCBI Taxonomy" id="1110392"/>
    <lineage>
        <taxon>Bacteria</taxon>
        <taxon>Pseudomonadati</taxon>
        <taxon>Pseudomonadota</taxon>
        <taxon>Betaproteobacteria</taxon>
        <taxon>Burkholderiales</taxon>
        <taxon>Comamonadaceae</taxon>
        <taxon>Verminephrobacter</taxon>
    </lineage>
</organism>
<dbReference type="PANTHER" id="PTHR45753:SF6">
    <property type="entry name" value="ASPARTATE CARBAMOYLTRANSFERASE"/>
    <property type="match status" value="1"/>
</dbReference>
<keyword evidence="5" id="KW-0665">Pyrimidine biosynthesis</keyword>
<dbReference type="NCBIfam" id="TIGR00670">
    <property type="entry name" value="asp_carb_tr"/>
    <property type="match status" value="1"/>
</dbReference>
<evidence type="ECO:0000256" key="4">
    <source>
        <dbReference type="ARBA" id="ARBA00022679"/>
    </source>
</evidence>
<evidence type="ECO:0000313" key="13">
    <source>
        <dbReference type="Proteomes" id="UP001208935"/>
    </source>
</evidence>
<feature type="domain" description="Aspartate/ornithine carbamoyltransferase Asp/Orn-binding" evidence="10">
    <location>
        <begin position="158"/>
        <end position="314"/>
    </location>
</feature>
<dbReference type="EC" id="2.1.3.2" evidence="3 8"/>
<dbReference type="Gene3D" id="3.40.50.1370">
    <property type="entry name" value="Aspartate/ornithine carbamoyltransferase"/>
    <property type="match status" value="2"/>
</dbReference>
<dbReference type="InterPro" id="IPR006132">
    <property type="entry name" value="Asp/Orn_carbamoyltranf_P-bd"/>
</dbReference>
<evidence type="ECO:0000256" key="1">
    <source>
        <dbReference type="ARBA" id="ARBA00004852"/>
    </source>
</evidence>
<dbReference type="RefSeq" id="WP_265281087.1">
    <property type="nucleotide sequence ID" value="NZ_QZCW01000001.1"/>
</dbReference>
<dbReference type="Pfam" id="PF02729">
    <property type="entry name" value="OTCace_N"/>
    <property type="match status" value="1"/>
</dbReference>
<dbReference type="EMBL" id="QZCW01000001">
    <property type="protein sequence ID" value="MCW5320298.1"/>
    <property type="molecule type" value="Genomic_DNA"/>
</dbReference>
<comment type="catalytic activity">
    <reaction evidence="7">
        <text>carbamoyl phosphate + L-aspartate = N-carbamoyl-L-aspartate + phosphate + H(+)</text>
        <dbReference type="Rhea" id="RHEA:20013"/>
        <dbReference type="ChEBI" id="CHEBI:15378"/>
        <dbReference type="ChEBI" id="CHEBI:29991"/>
        <dbReference type="ChEBI" id="CHEBI:32814"/>
        <dbReference type="ChEBI" id="CHEBI:43474"/>
        <dbReference type="ChEBI" id="CHEBI:58228"/>
        <dbReference type="EC" id="2.1.3.2"/>
    </reaction>
</comment>
<evidence type="ECO:0000256" key="3">
    <source>
        <dbReference type="ARBA" id="ARBA00013008"/>
    </source>
</evidence>
<dbReference type="Pfam" id="PF00185">
    <property type="entry name" value="OTCace"/>
    <property type="match status" value="1"/>
</dbReference>
<evidence type="ECO:0000256" key="2">
    <source>
        <dbReference type="ARBA" id="ARBA00008896"/>
    </source>
</evidence>
<evidence type="ECO:0000256" key="6">
    <source>
        <dbReference type="ARBA" id="ARBA00043884"/>
    </source>
</evidence>
<dbReference type="SUPFAM" id="SSF53671">
    <property type="entry name" value="Aspartate/ornithine carbamoyltransferase"/>
    <property type="match status" value="1"/>
</dbReference>